<dbReference type="NCBIfam" id="TIGR03558">
    <property type="entry name" value="oxido_grp_1"/>
    <property type="match status" value="1"/>
</dbReference>
<dbReference type="EMBL" id="BMIR01000040">
    <property type="protein sequence ID" value="GGE56953.1"/>
    <property type="molecule type" value="Genomic_DNA"/>
</dbReference>
<evidence type="ECO:0000313" key="4">
    <source>
        <dbReference type="Proteomes" id="UP000628775"/>
    </source>
</evidence>
<feature type="domain" description="Luciferase-like" evidence="2">
    <location>
        <begin position="6"/>
        <end position="299"/>
    </location>
</feature>
<accession>A0A8J3E134</accession>
<gene>
    <name evidence="3" type="ORF">GCM10011391_39790</name>
</gene>
<proteinExistence type="predicted"/>
<reference evidence="3" key="1">
    <citation type="journal article" date="2014" name="Int. J. Syst. Evol. Microbiol.">
        <title>Complete genome sequence of Corynebacterium casei LMG S-19264T (=DSM 44701T), isolated from a smear-ripened cheese.</title>
        <authorList>
            <consortium name="US DOE Joint Genome Institute (JGI-PGF)"/>
            <person name="Walter F."/>
            <person name="Albersmeier A."/>
            <person name="Kalinowski J."/>
            <person name="Ruckert C."/>
        </authorList>
    </citation>
    <scope>NUCLEOTIDE SEQUENCE</scope>
    <source>
        <strain evidence="3">CGMCC 1.15371</strain>
    </source>
</reference>
<sequence length="337" mass="37669">MIRLSILDQSPIPNGKSAIEALKDTTRLAIEAERLGYTRFWVSEHHFSPSLAGSSPEVLISHLASKTQSIRVGSGGVMLPHYSAYKVAENFKVLEALNPNRIDLGLGRAPGGMPLATQALQEGYFTTGDPYPQQIDDLKTYLYNLTGDAFRFPGLLATPIIETVPKMWLLGSSGGSARIAAQQGTGYAFAHFINGNGGEDIMRWYQERFQPSVINDNPQSMVAIFAFVADSEEKAEDLARTLDISLLLLENGKATDRYPSTDEAKRYPLTDYDYHRIAENRKRMIVGTPEQVKTKILEMSHDYRTEEFMIVTITHNFEDKLHSYRLLAEAFNLNGDQ</sequence>
<evidence type="ECO:0000256" key="1">
    <source>
        <dbReference type="ARBA" id="ARBA00007789"/>
    </source>
</evidence>
<reference evidence="3" key="2">
    <citation type="submission" date="2020-09" db="EMBL/GenBank/DDBJ databases">
        <authorList>
            <person name="Sun Q."/>
            <person name="Zhou Y."/>
        </authorList>
    </citation>
    <scope>NUCLEOTIDE SEQUENCE</scope>
    <source>
        <strain evidence="3">CGMCC 1.15371</strain>
    </source>
</reference>
<dbReference type="Proteomes" id="UP000628775">
    <property type="component" value="Unassembled WGS sequence"/>
</dbReference>
<dbReference type="SUPFAM" id="SSF51679">
    <property type="entry name" value="Bacterial luciferase-like"/>
    <property type="match status" value="1"/>
</dbReference>
<dbReference type="GO" id="GO:0016705">
    <property type="term" value="F:oxidoreductase activity, acting on paired donors, with incorporation or reduction of molecular oxygen"/>
    <property type="evidence" value="ECO:0007669"/>
    <property type="project" value="InterPro"/>
</dbReference>
<dbReference type="InterPro" id="IPR011251">
    <property type="entry name" value="Luciferase-like_dom"/>
</dbReference>
<protein>
    <recommendedName>
        <fullName evidence="2">Luciferase-like domain-containing protein</fullName>
    </recommendedName>
</protein>
<dbReference type="GO" id="GO:0005829">
    <property type="term" value="C:cytosol"/>
    <property type="evidence" value="ECO:0007669"/>
    <property type="project" value="TreeGrafter"/>
</dbReference>
<dbReference type="RefSeq" id="WP_188699050.1">
    <property type="nucleotide sequence ID" value="NZ_BMIR01000040.1"/>
</dbReference>
<comment type="similarity">
    <text evidence="1">To bacterial alkanal monooxygenase alpha and beta chains.</text>
</comment>
<keyword evidence="4" id="KW-1185">Reference proteome</keyword>
<dbReference type="Pfam" id="PF00296">
    <property type="entry name" value="Bac_luciferase"/>
    <property type="match status" value="1"/>
</dbReference>
<name>A0A8J3E134_9BACL</name>
<dbReference type="PANTHER" id="PTHR30137">
    <property type="entry name" value="LUCIFERASE-LIKE MONOOXYGENASE"/>
    <property type="match status" value="1"/>
</dbReference>
<comment type="caution">
    <text evidence="3">The sequence shown here is derived from an EMBL/GenBank/DDBJ whole genome shotgun (WGS) entry which is preliminary data.</text>
</comment>
<dbReference type="Gene3D" id="3.20.20.30">
    <property type="entry name" value="Luciferase-like domain"/>
    <property type="match status" value="1"/>
</dbReference>
<dbReference type="InterPro" id="IPR019949">
    <property type="entry name" value="CmoO-like"/>
</dbReference>
<evidence type="ECO:0000259" key="2">
    <source>
        <dbReference type="Pfam" id="PF00296"/>
    </source>
</evidence>
<evidence type="ECO:0000313" key="3">
    <source>
        <dbReference type="EMBL" id="GGE56953.1"/>
    </source>
</evidence>
<dbReference type="AlphaFoldDB" id="A0A8J3E134"/>
<organism evidence="3 4">
    <name type="scientific">Pullulanibacillus camelliae</name>
    <dbReference type="NCBI Taxonomy" id="1707096"/>
    <lineage>
        <taxon>Bacteria</taxon>
        <taxon>Bacillati</taxon>
        <taxon>Bacillota</taxon>
        <taxon>Bacilli</taxon>
        <taxon>Bacillales</taxon>
        <taxon>Sporolactobacillaceae</taxon>
        <taxon>Pullulanibacillus</taxon>
    </lineage>
</organism>
<dbReference type="PANTHER" id="PTHR30137:SF19">
    <property type="entry name" value="LUCIFERASE-LIKE MONOOXYGENASE"/>
    <property type="match status" value="1"/>
</dbReference>
<dbReference type="FunFam" id="3.20.20.30:FF:000002">
    <property type="entry name" value="LLM class flavin-dependent oxidoreductase"/>
    <property type="match status" value="1"/>
</dbReference>
<dbReference type="InterPro" id="IPR036661">
    <property type="entry name" value="Luciferase-like_sf"/>
</dbReference>
<dbReference type="InterPro" id="IPR050766">
    <property type="entry name" value="Bact_Lucif_Oxidored"/>
</dbReference>